<dbReference type="EMBL" id="CP155620">
    <property type="protein sequence ID" value="XBJ28613.1"/>
    <property type="molecule type" value="Genomic_DNA"/>
</dbReference>
<accession>A0AAU7E3V8</accession>
<proteinExistence type="predicted"/>
<dbReference type="Gene3D" id="3.30.470.20">
    <property type="entry name" value="ATP-grasp fold, B domain"/>
    <property type="match status" value="1"/>
</dbReference>
<sequence length="56" mass="6649">MNLEYGALDFIVNLQNEWIFLEINYSGQWLWIEDLSGLKISDGIVNWIKKNIKFNT</sequence>
<name>A0AAU7E3V8_9BACT</name>
<evidence type="ECO:0000313" key="1">
    <source>
        <dbReference type="EMBL" id="XBJ28613.1"/>
    </source>
</evidence>
<dbReference type="AlphaFoldDB" id="A0AAU7E3V8"/>
<reference evidence="1" key="1">
    <citation type="submission" date="2024-05" db="EMBL/GenBank/DDBJ databases">
        <title>Campylobacter coli isolated from environmental waters in Slovenia.</title>
        <authorList>
            <person name="Zautner A.E."/>
            <person name="Bunk B."/>
            <person name="Riedel T."/>
            <person name="Sproeer C."/>
        </authorList>
    </citation>
    <scope>NUCLEOTIDE SEQUENCE</scope>
    <source>
        <strain evidence="1">CCS1377</strain>
    </source>
</reference>
<gene>
    <name evidence="1" type="ORF">AAH949_05770</name>
</gene>
<dbReference type="SUPFAM" id="SSF56059">
    <property type="entry name" value="Glutathione synthetase ATP-binding domain-like"/>
    <property type="match status" value="1"/>
</dbReference>
<protein>
    <recommendedName>
        <fullName evidence="2">ATP-grasp fold RimK-type domain-containing protein</fullName>
    </recommendedName>
</protein>
<organism evidence="1">
    <name type="scientific">Campylobacter sp. CCS1377</name>
    <dbReference type="NCBI Taxonomy" id="3158229"/>
    <lineage>
        <taxon>Bacteria</taxon>
        <taxon>Pseudomonadati</taxon>
        <taxon>Campylobacterota</taxon>
        <taxon>Epsilonproteobacteria</taxon>
        <taxon>Campylobacterales</taxon>
        <taxon>Campylobacteraceae</taxon>
        <taxon>Campylobacter</taxon>
    </lineage>
</organism>
<dbReference type="RefSeq" id="WP_166739672.1">
    <property type="nucleotide sequence ID" value="NZ_CP155620.1"/>
</dbReference>
<evidence type="ECO:0008006" key="2">
    <source>
        <dbReference type="Google" id="ProtNLM"/>
    </source>
</evidence>